<sequence length="261" mass="31035">MTALENIKHRICSIMRQCCGVLQKQQECVNDTNGNKEVTVNDMYLILKEQFPEYNASKHKQLLYKALRQLGYRMVKEGQQYHISHVYLKKDLTKILDEIREDIRVYQAELILKNHDESQKIRKQALKECDAILKTNEDRIVFEKEGVIHQFEYQTANQPQQQPQPQRQPQQQPQQQQQTDQQEMLLIFQQDIQRLKEEREAMQNQNQAMQQQMGQMQQQMEEMQQHEIPQQYEGQHLAANNNGQVFFKPAPLNPPNQVMFV</sequence>
<organism evidence="3">
    <name type="scientific">Hexamita inflata</name>
    <dbReference type="NCBI Taxonomy" id="28002"/>
    <lineage>
        <taxon>Eukaryota</taxon>
        <taxon>Metamonada</taxon>
        <taxon>Diplomonadida</taxon>
        <taxon>Hexamitidae</taxon>
        <taxon>Hexamitinae</taxon>
        <taxon>Hexamita</taxon>
    </lineage>
</organism>
<evidence type="ECO:0000256" key="1">
    <source>
        <dbReference type="SAM" id="Coils"/>
    </source>
</evidence>
<keyword evidence="5" id="KW-1185">Reference proteome</keyword>
<feature type="compositionally biased region" description="Low complexity" evidence="2">
    <location>
        <begin position="158"/>
        <end position="181"/>
    </location>
</feature>
<dbReference type="EMBL" id="CAXDID020000754">
    <property type="protein sequence ID" value="CAL6113034.1"/>
    <property type="molecule type" value="Genomic_DNA"/>
</dbReference>
<protein>
    <submittedName>
        <fullName evidence="3">Calcium-binding site</fullName>
    </submittedName>
</protein>
<proteinExistence type="predicted"/>
<dbReference type="Proteomes" id="UP001642409">
    <property type="component" value="Unassembled WGS sequence"/>
</dbReference>
<keyword evidence="1" id="KW-0175">Coiled coil</keyword>
<evidence type="ECO:0000256" key="2">
    <source>
        <dbReference type="SAM" id="MobiDB-lite"/>
    </source>
</evidence>
<dbReference type="AlphaFoldDB" id="A0AA86NUM9"/>
<dbReference type="EMBL" id="CATOUU010000352">
    <property type="protein sequence ID" value="CAI9925906.1"/>
    <property type="molecule type" value="Genomic_DNA"/>
</dbReference>
<feature type="coiled-coil region" evidence="1">
    <location>
        <begin position="185"/>
        <end position="226"/>
    </location>
</feature>
<reference evidence="4 5" key="2">
    <citation type="submission" date="2024-07" db="EMBL/GenBank/DDBJ databases">
        <authorList>
            <person name="Akdeniz Z."/>
        </authorList>
    </citation>
    <scope>NUCLEOTIDE SEQUENCE [LARGE SCALE GENOMIC DNA]</scope>
</reference>
<evidence type="ECO:0000313" key="4">
    <source>
        <dbReference type="EMBL" id="CAL6113034.1"/>
    </source>
</evidence>
<accession>A0AA86NUM9</accession>
<name>A0AA86NUM9_9EUKA</name>
<reference evidence="3" key="1">
    <citation type="submission" date="2023-06" db="EMBL/GenBank/DDBJ databases">
        <authorList>
            <person name="Kurt Z."/>
        </authorList>
    </citation>
    <scope>NUCLEOTIDE SEQUENCE</scope>
</reference>
<evidence type="ECO:0000313" key="3">
    <source>
        <dbReference type="EMBL" id="CAI9925906.1"/>
    </source>
</evidence>
<feature type="region of interest" description="Disordered" evidence="2">
    <location>
        <begin position="156"/>
        <end position="181"/>
    </location>
</feature>
<comment type="caution">
    <text evidence="3">The sequence shown here is derived from an EMBL/GenBank/DDBJ whole genome shotgun (WGS) entry which is preliminary data.</text>
</comment>
<dbReference type="InterPro" id="IPR018247">
    <property type="entry name" value="EF_Hand_1_Ca_BS"/>
</dbReference>
<evidence type="ECO:0000313" key="5">
    <source>
        <dbReference type="Proteomes" id="UP001642409"/>
    </source>
</evidence>
<dbReference type="PROSITE" id="PS00018">
    <property type="entry name" value="EF_HAND_1"/>
    <property type="match status" value="1"/>
</dbReference>
<gene>
    <name evidence="3" type="ORF">HINF_LOCUS13551</name>
    <name evidence="4" type="ORF">HINF_LOCUS77317</name>
</gene>